<accession>A0A1G2AAS7</accession>
<dbReference type="InterPro" id="IPR004358">
    <property type="entry name" value="Sig_transdc_His_kin-like_C"/>
</dbReference>
<keyword evidence="5" id="KW-0418">Kinase</keyword>
<dbReference type="SMART" id="SM00065">
    <property type="entry name" value="GAF"/>
    <property type="match status" value="1"/>
</dbReference>
<dbReference type="Pfam" id="PF13185">
    <property type="entry name" value="GAF_2"/>
    <property type="match status" value="1"/>
</dbReference>
<evidence type="ECO:0000256" key="5">
    <source>
        <dbReference type="ARBA" id="ARBA00022777"/>
    </source>
</evidence>
<evidence type="ECO:0000256" key="4">
    <source>
        <dbReference type="ARBA" id="ARBA00022679"/>
    </source>
</evidence>
<dbReference type="InterPro" id="IPR003594">
    <property type="entry name" value="HATPase_dom"/>
</dbReference>
<dbReference type="SUPFAM" id="SSF55781">
    <property type="entry name" value="GAF domain-like"/>
    <property type="match status" value="1"/>
</dbReference>
<dbReference type="SUPFAM" id="SSF47384">
    <property type="entry name" value="Homodimeric domain of signal transducing histidine kinase"/>
    <property type="match status" value="1"/>
</dbReference>
<evidence type="ECO:0000256" key="3">
    <source>
        <dbReference type="ARBA" id="ARBA00022553"/>
    </source>
</evidence>
<dbReference type="SMART" id="SM00387">
    <property type="entry name" value="HATPase_c"/>
    <property type="match status" value="1"/>
</dbReference>
<keyword evidence="7" id="KW-0472">Membrane</keyword>
<dbReference type="PROSITE" id="PS50109">
    <property type="entry name" value="HIS_KIN"/>
    <property type="match status" value="1"/>
</dbReference>
<dbReference type="Gene3D" id="3.30.565.10">
    <property type="entry name" value="Histidine kinase-like ATPase, C-terminal domain"/>
    <property type="match status" value="1"/>
</dbReference>
<dbReference type="AlphaFoldDB" id="A0A1G2AAS7"/>
<proteinExistence type="predicted"/>
<protein>
    <recommendedName>
        <fullName evidence="2">histidine kinase</fullName>
        <ecNumber evidence="2">2.7.13.3</ecNumber>
    </recommendedName>
</protein>
<dbReference type="InterPro" id="IPR003018">
    <property type="entry name" value="GAF"/>
</dbReference>
<dbReference type="Gene3D" id="1.10.287.130">
    <property type="match status" value="1"/>
</dbReference>
<evidence type="ECO:0000256" key="1">
    <source>
        <dbReference type="ARBA" id="ARBA00000085"/>
    </source>
</evidence>
<evidence type="ECO:0000313" key="10">
    <source>
        <dbReference type="Proteomes" id="UP000178315"/>
    </source>
</evidence>
<sequence length="714" mass="81601">MIAVIMLQIIVASALSALGVFVFFHNPRSPVNRAFLFLTTPVAIWLFGFSFGYLSHDAATALFWFKCAYLGVIFISLSTYAFSVFYTKRLKQKPLIYAGLALGVIFLLLLLTNNTIFLDGLYRYAWGYYPKAGRYYWLFLVYFFPYAILLGYNLFTWRSEKQSPIENRVTSLLGAAFILAYFGATDFLPTLGINLLPIQPLGFIPIGIWIALVGYTVLQYRIWDVSLVAHKTVYYITLSTIIALVYTTIFVFSQSIFQKGLDKELLIFNTIVFLAMSFVLSFLKEKTQHFIDIIFYRQKINETSILQNLEHELVSLVDLSILVKRVTDVLHKDIGSKTVTLLMRQDDRGPLFVVLKTTIQGKHARLPIRLLSAREFFNKLITTKRDVSDEELLKLPEYKRVKRSGGNIFRLYKSELCVPLIRRGHLLGIIFLGSRFKKRGYDSHLRKVLMKMANTLAVAIENAELYHEVKAVSDMKSDILTVVSHQLRTPVTSIRWGLHLIQKGTYGALPEKLIEPFEQVFETNLETVRMIDRLLDVSRLERGNLQFEMERFDIALVIEDTISEMRAIAKNKNIKLIFKSFVPSIHIIADPERLRDVLEILIDNAIKYSPDDKTIRVTLENASFTREEMYYNHDVKKQTGIKISVTDEGIGISPDDQRKLFGKFFRGKNAQSFDTTGLGIGLAYAKSLILRLKGAIEVKSKVGEGTTVSLYLPT</sequence>
<comment type="caution">
    <text evidence="9">The sequence shown here is derived from an EMBL/GenBank/DDBJ whole genome shotgun (WGS) entry which is preliminary data.</text>
</comment>
<feature type="transmembrane region" description="Helical" evidence="7">
    <location>
        <begin position="200"/>
        <end position="220"/>
    </location>
</feature>
<feature type="transmembrane region" description="Helical" evidence="7">
    <location>
        <begin position="169"/>
        <end position="188"/>
    </location>
</feature>
<dbReference type="InterPro" id="IPR003661">
    <property type="entry name" value="HisK_dim/P_dom"/>
</dbReference>
<keyword evidence="6" id="KW-0902">Two-component regulatory system</keyword>
<dbReference type="Gene3D" id="3.30.450.40">
    <property type="match status" value="1"/>
</dbReference>
<feature type="transmembrane region" description="Helical" evidence="7">
    <location>
        <begin position="95"/>
        <end position="116"/>
    </location>
</feature>
<feature type="transmembrane region" description="Helical" evidence="7">
    <location>
        <begin position="6"/>
        <end position="24"/>
    </location>
</feature>
<dbReference type="InterPro" id="IPR050736">
    <property type="entry name" value="Sensor_HK_Regulatory"/>
</dbReference>
<feature type="transmembrane region" description="Helical" evidence="7">
    <location>
        <begin position="136"/>
        <end position="157"/>
    </location>
</feature>
<dbReference type="PRINTS" id="PR00344">
    <property type="entry name" value="BCTRLSENSOR"/>
</dbReference>
<dbReference type="InterPro" id="IPR031621">
    <property type="entry name" value="HisKA_7TM"/>
</dbReference>
<keyword evidence="7" id="KW-0812">Transmembrane</keyword>
<dbReference type="Pfam" id="PF00512">
    <property type="entry name" value="HisKA"/>
    <property type="match status" value="1"/>
</dbReference>
<keyword evidence="7" id="KW-1133">Transmembrane helix</keyword>
<dbReference type="FunFam" id="3.30.565.10:FF:000006">
    <property type="entry name" value="Sensor histidine kinase WalK"/>
    <property type="match status" value="1"/>
</dbReference>
<dbReference type="InterPro" id="IPR005467">
    <property type="entry name" value="His_kinase_dom"/>
</dbReference>
<comment type="catalytic activity">
    <reaction evidence="1">
        <text>ATP + protein L-histidine = ADP + protein N-phospho-L-histidine.</text>
        <dbReference type="EC" id="2.7.13.3"/>
    </reaction>
</comment>
<reference evidence="9 10" key="1">
    <citation type="journal article" date="2016" name="Nat. Commun.">
        <title>Thousands of microbial genomes shed light on interconnected biogeochemical processes in an aquifer system.</title>
        <authorList>
            <person name="Anantharaman K."/>
            <person name="Brown C.T."/>
            <person name="Hug L.A."/>
            <person name="Sharon I."/>
            <person name="Castelle C.J."/>
            <person name="Probst A.J."/>
            <person name="Thomas B.C."/>
            <person name="Singh A."/>
            <person name="Wilkins M.J."/>
            <person name="Karaoz U."/>
            <person name="Brodie E.L."/>
            <person name="Williams K.H."/>
            <person name="Hubbard S.S."/>
            <person name="Banfield J.F."/>
        </authorList>
    </citation>
    <scope>NUCLEOTIDE SEQUENCE [LARGE SCALE GENOMIC DNA]</scope>
</reference>
<dbReference type="PANTHER" id="PTHR43711:SF1">
    <property type="entry name" value="HISTIDINE KINASE 1"/>
    <property type="match status" value="1"/>
</dbReference>
<dbReference type="EMBL" id="MHJU01000005">
    <property type="protein sequence ID" value="OGY73932.1"/>
    <property type="molecule type" value="Genomic_DNA"/>
</dbReference>
<dbReference type="EC" id="2.7.13.3" evidence="2"/>
<dbReference type="InterPro" id="IPR036097">
    <property type="entry name" value="HisK_dim/P_sf"/>
</dbReference>
<dbReference type="CDD" id="cd00082">
    <property type="entry name" value="HisKA"/>
    <property type="match status" value="1"/>
</dbReference>
<organism evidence="9 10">
    <name type="scientific">Candidatus Jacksonbacteria bacterium RIFCSPLOWO2_02_FULL_44_20</name>
    <dbReference type="NCBI Taxonomy" id="1798460"/>
    <lineage>
        <taxon>Bacteria</taxon>
        <taxon>Candidatus Jacksoniibacteriota</taxon>
    </lineage>
</organism>
<feature type="transmembrane region" description="Helical" evidence="7">
    <location>
        <begin position="265"/>
        <end position="283"/>
    </location>
</feature>
<feature type="domain" description="Histidine kinase" evidence="8">
    <location>
        <begin position="482"/>
        <end position="714"/>
    </location>
</feature>
<dbReference type="Pfam" id="PF16927">
    <property type="entry name" value="HisKA_7TM"/>
    <property type="match status" value="1"/>
</dbReference>
<dbReference type="SUPFAM" id="SSF55874">
    <property type="entry name" value="ATPase domain of HSP90 chaperone/DNA topoisomerase II/histidine kinase"/>
    <property type="match status" value="1"/>
</dbReference>
<evidence type="ECO:0000259" key="8">
    <source>
        <dbReference type="PROSITE" id="PS50109"/>
    </source>
</evidence>
<feature type="transmembrane region" description="Helical" evidence="7">
    <location>
        <begin position="36"/>
        <end position="55"/>
    </location>
</feature>
<keyword evidence="4" id="KW-0808">Transferase</keyword>
<dbReference type="Pfam" id="PF02518">
    <property type="entry name" value="HATPase_c"/>
    <property type="match status" value="1"/>
</dbReference>
<name>A0A1G2AAS7_9BACT</name>
<dbReference type="Proteomes" id="UP000178315">
    <property type="component" value="Unassembled WGS sequence"/>
</dbReference>
<dbReference type="SMART" id="SM00388">
    <property type="entry name" value="HisKA"/>
    <property type="match status" value="1"/>
</dbReference>
<dbReference type="GO" id="GO:0000155">
    <property type="term" value="F:phosphorelay sensor kinase activity"/>
    <property type="evidence" value="ECO:0007669"/>
    <property type="project" value="InterPro"/>
</dbReference>
<gene>
    <name evidence="9" type="ORF">A3H61_01990</name>
</gene>
<feature type="transmembrane region" description="Helical" evidence="7">
    <location>
        <begin position="61"/>
        <end position="83"/>
    </location>
</feature>
<evidence type="ECO:0000256" key="2">
    <source>
        <dbReference type="ARBA" id="ARBA00012438"/>
    </source>
</evidence>
<keyword evidence="3" id="KW-0597">Phosphoprotein</keyword>
<evidence type="ECO:0000256" key="6">
    <source>
        <dbReference type="ARBA" id="ARBA00023012"/>
    </source>
</evidence>
<dbReference type="InterPro" id="IPR029016">
    <property type="entry name" value="GAF-like_dom_sf"/>
</dbReference>
<evidence type="ECO:0000256" key="7">
    <source>
        <dbReference type="SAM" id="Phobius"/>
    </source>
</evidence>
<evidence type="ECO:0000313" key="9">
    <source>
        <dbReference type="EMBL" id="OGY73932.1"/>
    </source>
</evidence>
<dbReference type="PANTHER" id="PTHR43711">
    <property type="entry name" value="TWO-COMPONENT HISTIDINE KINASE"/>
    <property type="match status" value="1"/>
</dbReference>
<dbReference type="InterPro" id="IPR036890">
    <property type="entry name" value="HATPase_C_sf"/>
</dbReference>
<feature type="transmembrane region" description="Helical" evidence="7">
    <location>
        <begin position="232"/>
        <end position="253"/>
    </location>
</feature>